<protein>
    <recommendedName>
        <fullName evidence="14">Bifunctional enzyme IspD/IspF</fullName>
    </recommendedName>
    <domain>
        <recommendedName>
            <fullName evidence="14">2-C-methyl-D-erythritol 4-phosphate cytidylyltransferase</fullName>
            <ecNumber evidence="14">2.7.7.60</ecNumber>
        </recommendedName>
        <alternativeName>
            <fullName evidence="14">4-diphosphocytidyl-2C-methyl-D-erythritol synthase</fullName>
        </alternativeName>
        <alternativeName>
            <fullName evidence="14">MEP cytidylyltransferase</fullName>
            <shortName evidence="14">MCT</shortName>
        </alternativeName>
    </domain>
    <domain>
        <recommendedName>
            <fullName evidence="14">2-C-methyl-D-erythritol 2,4-cyclodiphosphate synthase</fullName>
            <shortName evidence="14">MECDP-synthase</shortName>
            <shortName evidence="14">MECPP-synthase</shortName>
            <shortName evidence="14">MECPS</shortName>
            <ecNumber evidence="14">4.6.1.12</ecNumber>
        </recommendedName>
    </domain>
</protein>
<feature type="binding site" evidence="14">
    <location>
        <begin position="300"/>
        <end position="302"/>
    </location>
    <ligand>
        <name>4-CDP-2-C-methyl-D-erythritol 2-phosphate</name>
        <dbReference type="ChEBI" id="CHEBI:57919"/>
    </ligand>
</feature>
<dbReference type="NCBIfam" id="TIGR00151">
    <property type="entry name" value="ispF"/>
    <property type="match status" value="1"/>
</dbReference>
<feature type="region of interest" description="2-C-methyl-D-erythritol 4-phosphate cytidylyltransferase" evidence="14">
    <location>
        <begin position="1"/>
        <end position="245"/>
    </location>
</feature>
<keyword evidence="17" id="KW-1185">Reference proteome</keyword>
<dbReference type="Pfam" id="PF01128">
    <property type="entry name" value="IspD"/>
    <property type="match status" value="1"/>
</dbReference>
<evidence type="ECO:0000259" key="15">
    <source>
        <dbReference type="Pfam" id="PF02542"/>
    </source>
</evidence>
<feature type="site" description="Transition state stabilizer" evidence="14">
    <location>
        <position position="278"/>
    </location>
</feature>
<feature type="binding site" evidence="14">
    <location>
        <position position="386"/>
    </location>
    <ligand>
        <name>4-CDP-2-C-methyl-D-erythritol 2-phosphate</name>
        <dbReference type="ChEBI" id="CHEBI:57919"/>
    </ligand>
</feature>
<comment type="catalytic activity">
    <reaction evidence="2 14">
        <text>2-C-methyl-D-erythritol 4-phosphate + CTP + H(+) = 4-CDP-2-C-methyl-D-erythritol + diphosphate</text>
        <dbReference type="Rhea" id="RHEA:13429"/>
        <dbReference type="ChEBI" id="CHEBI:15378"/>
        <dbReference type="ChEBI" id="CHEBI:33019"/>
        <dbReference type="ChEBI" id="CHEBI:37563"/>
        <dbReference type="ChEBI" id="CHEBI:57823"/>
        <dbReference type="ChEBI" id="CHEBI:58262"/>
        <dbReference type="EC" id="2.7.7.60"/>
    </reaction>
</comment>
<comment type="similarity">
    <text evidence="14">In the C-terminal section; belongs to the IspF family.</text>
</comment>
<feature type="site" description="Transition state stabilizer" evidence="14">
    <location>
        <position position="20"/>
    </location>
</feature>
<feature type="region of interest" description="2-C-methyl-D-erythritol 2,4-cyclodiphosphate synthase" evidence="14">
    <location>
        <begin position="246"/>
        <end position="404"/>
    </location>
</feature>
<evidence type="ECO:0000256" key="13">
    <source>
        <dbReference type="ARBA" id="ARBA00023268"/>
    </source>
</evidence>
<dbReference type="GO" id="GO:0019288">
    <property type="term" value="P:isopentenyl diphosphate biosynthetic process, methylerythritol 4-phosphate pathway"/>
    <property type="evidence" value="ECO:0007669"/>
    <property type="project" value="UniProtKB-UniRule"/>
</dbReference>
<dbReference type="InterPro" id="IPR026596">
    <property type="entry name" value="IspD/F"/>
</dbReference>
<name>A0A947GEI4_9HYPH</name>
<keyword evidence="9 14" id="KW-0548">Nucleotidyltransferase</keyword>
<evidence type="ECO:0000313" key="16">
    <source>
        <dbReference type="EMBL" id="MBT9291486.1"/>
    </source>
</evidence>
<dbReference type="Proteomes" id="UP000766595">
    <property type="component" value="Unassembled WGS sequence"/>
</dbReference>
<dbReference type="InterPro" id="IPR029044">
    <property type="entry name" value="Nucleotide-diphossugar_trans"/>
</dbReference>
<feature type="binding site" evidence="14">
    <location>
        <position position="252"/>
    </location>
    <ligand>
        <name>a divalent metal cation</name>
        <dbReference type="ChEBI" id="CHEBI:60240"/>
    </ligand>
</feature>
<dbReference type="FunFam" id="3.90.550.10:FF:000003">
    <property type="entry name" value="2-C-methyl-D-erythritol 4-phosphate cytidylyltransferase"/>
    <property type="match status" value="1"/>
</dbReference>
<dbReference type="GO" id="GO:0046872">
    <property type="term" value="F:metal ion binding"/>
    <property type="evidence" value="ECO:0007669"/>
    <property type="project" value="UniProtKB-KW"/>
</dbReference>
<dbReference type="RefSeq" id="WP_261970024.1">
    <property type="nucleotide sequence ID" value="NZ_JAHHZF010000009.1"/>
</dbReference>
<dbReference type="GO" id="GO:0050518">
    <property type="term" value="F:2-C-methyl-D-erythritol 4-phosphate cytidylyltransferase activity"/>
    <property type="evidence" value="ECO:0007669"/>
    <property type="project" value="UniProtKB-UniRule"/>
</dbReference>
<dbReference type="PROSITE" id="PS01350">
    <property type="entry name" value="ISPF"/>
    <property type="match status" value="1"/>
</dbReference>
<comment type="similarity">
    <text evidence="7">Belongs to the IspD/TarI cytidylyltransferase family. IspD subfamily.</text>
</comment>
<comment type="pathway">
    <text evidence="4 14">Isoprenoid biosynthesis; isopentenyl diphosphate biosynthesis via DXP pathway; isopentenyl diphosphate from 1-deoxy-D-xylulose 5-phosphate: step 4/6.</text>
</comment>
<dbReference type="HAMAP" id="MF_00107">
    <property type="entry name" value="IspF"/>
    <property type="match status" value="1"/>
</dbReference>
<dbReference type="CDD" id="cd02516">
    <property type="entry name" value="CDP-ME_synthetase"/>
    <property type="match status" value="1"/>
</dbReference>
<keyword evidence="12 14" id="KW-0456">Lyase</keyword>
<accession>A0A947GEI4</accession>
<keyword evidence="11 14" id="KW-0414">Isoprene biosynthesis</keyword>
<comment type="similarity">
    <text evidence="6">Belongs to the IspF family.</text>
</comment>
<dbReference type="CDD" id="cd00554">
    <property type="entry name" value="MECDP_synthase"/>
    <property type="match status" value="1"/>
</dbReference>
<comment type="pathway">
    <text evidence="5 14">Isoprenoid biosynthesis; isopentenyl diphosphate biosynthesis via DXP pathway; isopentenyl diphosphate from 1-deoxy-D-xylulose 5-phosphate: step 2/6.</text>
</comment>
<evidence type="ECO:0000256" key="11">
    <source>
        <dbReference type="ARBA" id="ARBA00023229"/>
    </source>
</evidence>
<dbReference type="PROSITE" id="PS01295">
    <property type="entry name" value="ISPD"/>
    <property type="match status" value="1"/>
</dbReference>
<feature type="binding site" evidence="14">
    <location>
        <position position="383"/>
    </location>
    <ligand>
        <name>4-CDP-2-C-methyl-D-erythritol 2-phosphate</name>
        <dbReference type="ChEBI" id="CHEBI:57919"/>
    </ligand>
</feature>
<dbReference type="SUPFAM" id="SSF69765">
    <property type="entry name" value="IpsF-like"/>
    <property type="match status" value="1"/>
</dbReference>
<feature type="binding site" evidence="14">
    <location>
        <position position="286"/>
    </location>
    <ligand>
        <name>a divalent metal cation</name>
        <dbReference type="ChEBI" id="CHEBI:60240"/>
    </ligand>
</feature>
<comment type="caution">
    <text evidence="14">Lacks conserved residue(s) required for the propagation of feature annotation.</text>
</comment>
<comment type="function">
    <text evidence="14">Bifunctional enzyme that catalyzes the formation of 4-diphosphocytidyl-2-C-methyl-D-erythritol from CTP and 2-C-methyl-D-erythritol 4-phosphate (MEP) (IspD), and catalyzes the conversion of 4-diphosphocytidyl-2-C-methyl-D-erythritol 2-phosphate (CDP-ME2P) to 2-C-methyl-D-erythritol 2,4-cyclodiphosphate (ME-CPP) with a corresponding release of cytidine 5-monophosphate (CMP) (IspF).</text>
</comment>
<dbReference type="EMBL" id="JAHHZF010000009">
    <property type="protein sequence ID" value="MBT9291486.1"/>
    <property type="molecule type" value="Genomic_DNA"/>
</dbReference>
<dbReference type="GO" id="GO:0016114">
    <property type="term" value="P:terpenoid biosynthetic process"/>
    <property type="evidence" value="ECO:0007669"/>
    <property type="project" value="InterPro"/>
</dbReference>
<evidence type="ECO:0000256" key="5">
    <source>
        <dbReference type="ARBA" id="ARBA00004787"/>
    </source>
</evidence>
<sequence>MQPLDQKIAVIVVAAGSGTRAGRADGPPKQYRSIGRRPILARSLGAFMALPAVGRIVCVIDPAFVAEYRTAIDGLAADPRLAEPVAGGATRQASVLAGLEALAPFAPDLVLIHDAARPFVAPVAITRLIDRLADIPAALLAHPVVDTLKQADADGRVIGTRARDGLWAAETPQGFRFAPLLDAHRRAAAEGRTDFTDDAAVAEWAGLPVAVVASEPGNLKITSLADLEAADRRLRMEEFLALGDIRVGTGYDVHRFTEGDAVVLGNVRIPHVAKLDGHSDADVALHALTDAILGVLGEGDIGTHFPPSDMRWLGADSAVFLAEAARRVAARGGVIAHADISIIAEAPKIGPHREAMRARVAAILGIGIDRVGVKATTNEKLGFVGRREGIAAIATATIRLPFPT</sequence>
<dbReference type="InterPro" id="IPR003526">
    <property type="entry name" value="MECDP_synthase"/>
</dbReference>
<dbReference type="EC" id="2.7.7.60" evidence="14"/>
<keyword evidence="13 14" id="KW-0511">Multifunctional enzyme</keyword>
<dbReference type="Pfam" id="PF02542">
    <property type="entry name" value="YgbB"/>
    <property type="match status" value="1"/>
</dbReference>
<comment type="catalytic activity">
    <reaction evidence="1 14">
        <text>4-CDP-2-C-methyl-D-erythritol 2-phosphate = 2-C-methyl-D-erythritol 2,4-cyclic diphosphate + CMP</text>
        <dbReference type="Rhea" id="RHEA:23864"/>
        <dbReference type="ChEBI" id="CHEBI:57919"/>
        <dbReference type="ChEBI" id="CHEBI:58483"/>
        <dbReference type="ChEBI" id="CHEBI:60377"/>
        <dbReference type="EC" id="4.6.1.12"/>
    </reaction>
</comment>
<feature type="binding site" evidence="14">
    <location>
        <position position="254"/>
    </location>
    <ligand>
        <name>a divalent metal cation</name>
        <dbReference type="ChEBI" id="CHEBI:60240"/>
    </ligand>
</feature>
<comment type="similarity">
    <text evidence="14">In the N-terminal section; belongs to the IspD/TarI cytidylyltransferase family. IspD subfamily.</text>
</comment>
<dbReference type="PANTHER" id="PTHR43181">
    <property type="entry name" value="2-C-METHYL-D-ERYTHRITOL 2,4-CYCLODIPHOSPHATE SYNTHASE, CHLOROPLASTIC"/>
    <property type="match status" value="1"/>
</dbReference>
<dbReference type="InterPro" id="IPR018294">
    <property type="entry name" value="ISPD_synthase_CS"/>
</dbReference>
<evidence type="ECO:0000256" key="1">
    <source>
        <dbReference type="ARBA" id="ARBA00000200"/>
    </source>
</evidence>
<dbReference type="HAMAP" id="MF_00108">
    <property type="entry name" value="IspD"/>
    <property type="match status" value="1"/>
</dbReference>
<organism evidence="16 17">
    <name type="scientific">Prosthecodimorpha staleyi</name>
    <dbReference type="NCBI Taxonomy" id="2840188"/>
    <lineage>
        <taxon>Bacteria</taxon>
        <taxon>Pseudomonadati</taxon>
        <taxon>Pseudomonadota</taxon>
        <taxon>Alphaproteobacteria</taxon>
        <taxon>Hyphomicrobiales</taxon>
        <taxon>Ancalomicrobiaceae</taxon>
        <taxon>Prosthecodimorpha</taxon>
    </lineage>
</organism>
<evidence type="ECO:0000256" key="8">
    <source>
        <dbReference type="ARBA" id="ARBA00022679"/>
    </source>
</evidence>
<evidence type="ECO:0000256" key="9">
    <source>
        <dbReference type="ARBA" id="ARBA00022695"/>
    </source>
</evidence>
<evidence type="ECO:0000256" key="12">
    <source>
        <dbReference type="ARBA" id="ARBA00023239"/>
    </source>
</evidence>
<dbReference type="SUPFAM" id="SSF53448">
    <property type="entry name" value="Nucleotide-diphospho-sugar transferases"/>
    <property type="match status" value="1"/>
</dbReference>
<dbReference type="InterPro" id="IPR020555">
    <property type="entry name" value="MECDP_synthase_CS"/>
</dbReference>
<dbReference type="PANTHER" id="PTHR43181:SF1">
    <property type="entry name" value="2-C-METHYL-D-ERYTHRITOL 2,4-CYCLODIPHOSPHATE SYNTHASE, CHLOROPLASTIC"/>
    <property type="match status" value="1"/>
</dbReference>
<dbReference type="InterPro" id="IPR036571">
    <property type="entry name" value="MECDP_synthase_sf"/>
</dbReference>
<comment type="caution">
    <text evidence="16">The sequence shown here is derived from an EMBL/GenBank/DDBJ whole genome shotgun (WGS) entry which is preliminary data.</text>
</comment>
<gene>
    <name evidence="14" type="primary">ispDF</name>
    <name evidence="16" type="ORF">KL771_18615</name>
</gene>
<evidence type="ECO:0000256" key="10">
    <source>
        <dbReference type="ARBA" id="ARBA00022723"/>
    </source>
</evidence>
<feature type="binding site" evidence="14">
    <location>
        <begin position="252"/>
        <end position="254"/>
    </location>
    <ligand>
        <name>4-CDP-2-C-methyl-D-erythritol 2-phosphate</name>
        <dbReference type="ChEBI" id="CHEBI:57919"/>
    </ligand>
</feature>
<proteinExistence type="inferred from homology"/>
<dbReference type="InterPro" id="IPR001228">
    <property type="entry name" value="IspD"/>
</dbReference>
<dbReference type="NCBIfam" id="NF006899">
    <property type="entry name" value="PRK09382.1"/>
    <property type="match status" value="1"/>
</dbReference>
<comment type="cofactor">
    <cofactor evidence="3 14">
        <name>a divalent metal cation</name>
        <dbReference type="ChEBI" id="CHEBI:60240"/>
    </cofactor>
</comment>
<dbReference type="GO" id="GO:0008685">
    <property type="term" value="F:2-C-methyl-D-erythritol 2,4-cyclodiphosphate synthase activity"/>
    <property type="evidence" value="ECO:0007669"/>
    <property type="project" value="UniProtKB-UniRule"/>
</dbReference>
<feature type="binding site" evidence="14">
    <location>
        <begin position="278"/>
        <end position="279"/>
    </location>
    <ligand>
        <name>4-CDP-2-C-methyl-D-erythritol 2-phosphate</name>
        <dbReference type="ChEBI" id="CHEBI:57919"/>
    </ligand>
</feature>
<dbReference type="Gene3D" id="3.90.550.10">
    <property type="entry name" value="Spore Coat Polysaccharide Biosynthesis Protein SpsA, Chain A"/>
    <property type="match status" value="1"/>
</dbReference>
<dbReference type="EC" id="4.6.1.12" evidence="14"/>
<evidence type="ECO:0000256" key="7">
    <source>
        <dbReference type="ARBA" id="ARBA00009789"/>
    </source>
</evidence>
<feature type="domain" description="2-C-methyl-D-erythritol 2,4-cyclodiphosphate synthase" evidence="15">
    <location>
        <begin position="245"/>
        <end position="398"/>
    </location>
</feature>
<feature type="binding site" evidence="14">
    <location>
        <begin position="376"/>
        <end position="379"/>
    </location>
    <ligand>
        <name>4-CDP-2-C-methyl-D-erythritol 2-phosphate</name>
        <dbReference type="ChEBI" id="CHEBI:57919"/>
    </ligand>
</feature>
<feature type="site" description="Transition state stabilizer" evidence="14">
    <location>
        <position position="29"/>
    </location>
</feature>
<feature type="site" description="Positions MEP for the nucleophilic attack" evidence="14">
    <location>
        <position position="220"/>
    </location>
</feature>
<dbReference type="NCBIfam" id="TIGR00453">
    <property type="entry name" value="ispD"/>
    <property type="match status" value="1"/>
</dbReference>
<reference evidence="16 17" key="1">
    <citation type="submission" date="2021-06" db="EMBL/GenBank/DDBJ databases">
        <authorList>
            <person name="Grouzdev D.S."/>
            <person name="Koziaeva V."/>
        </authorList>
    </citation>
    <scope>NUCLEOTIDE SEQUENCE [LARGE SCALE GENOMIC DNA]</scope>
    <source>
        <strain evidence="16 17">22</strain>
    </source>
</reference>
<feature type="site" description="Positions MEP for the nucleophilic attack" evidence="14">
    <location>
        <position position="163"/>
    </location>
</feature>
<evidence type="ECO:0000256" key="6">
    <source>
        <dbReference type="ARBA" id="ARBA00008480"/>
    </source>
</evidence>
<keyword evidence="8 14" id="KW-0808">Transferase</keyword>
<feature type="site" description="Transition state stabilizer" evidence="14">
    <location>
        <position position="377"/>
    </location>
</feature>
<dbReference type="HAMAP" id="MF_01520">
    <property type="entry name" value="IspDF"/>
    <property type="match status" value="1"/>
</dbReference>
<evidence type="ECO:0000256" key="14">
    <source>
        <dbReference type="HAMAP-Rule" id="MF_01520"/>
    </source>
</evidence>
<evidence type="ECO:0000313" key="17">
    <source>
        <dbReference type="Proteomes" id="UP000766595"/>
    </source>
</evidence>
<keyword evidence="10 14" id="KW-0479">Metal-binding</keyword>
<dbReference type="Gene3D" id="3.30.1330.50">
    <property type="entry name" value="2-C-methyl-D-erythritol 2,4-cyclodiphosphate synthase"/>
    <property type="match status" value="1"/>
</dbReference>
<dbReference type="InterPro" id="IPR034683">
    <property type="entry name" value="IspD/TarI"/>
</dbReference>
<evidence type="ECO:0000256" key="2">
    <source>
        <dbReference type="ARBA" id="ARBA00001282"/>
    </source>
</evidence>
<evidence type="ECO:0000256" key="3">
    <source>
        <dbReference type="ARBA" id="ARBA00001968"/>
    </source>
</evidence>
<evidence type="ECO:0000256" key="4">
    <source>
        <dbReference type="ARBA" id="ARBA00004709"/>
    </source>
</evidence>
<dbReference type="AlphaFoldDB" id="A0A947GEI4"/>